<dbReference type="EC" id="4.3.1.19" evidence="12"/>
<dbReference type="InterPro" id="IPR000634">
    <property type="entry name" value="Ser/Thr_deHydtase_PyrdxlP-BS"/>
</dbReference>
<evidence type="ECO:0000256" key="8">
    <source>
        <dbReference type="ARBA" id="ARBA00022737"/>
    </source>
</evidence>
<evidence type="ECO:0000256" key="13">
    <source>
        <dbReference type="SAM" id="MobiDB-lite"/>
    </source>
</evidence>
<dbReference type="InterPro" id="IPR001926">
    <property type="entry name" value="TrpB-like_PALP"/>
</dbReference>
<comment type="pathway">
    <text evidence="3 12">Amino-acid biosynthesis; L-isoleucine biosynthesis; 2-oxobutanoate from L-threonine: step 1/1.</text>
</comment>
<comment type="caution">
    <text evidence="15">The sequence shown here is derived from an EMBL/GenBank/DDBJ whole genome shotgun (WGS) entry which is preliminary data.</text>
</comment>
<organism evidence="15 16">
    <name type="scientific">Saccharomycopsis crataegensis</name>
    <dbReference type="NCBI Taxonomy" id="43959"/>
    <lineage>
        <taxon>Eukaryota</taxon>
        <taxon>Fungi</taxon>
        <taxon>Dikarya</taxon>
        <taxon>Ascomycota</taxon>
        <taxon>Saccharomycotina</taxon>
        <taxon>Saccharomycetes</taxon>
        <taxon>Saccharomycopsidaceae</taxon>
        <taxon>Saccharomycopsis</taxon>
    </lineage>
</organism>
<evidence type="ECO:0000256" key="1">
    <source>
        <dbReference type="ARBA" id="ARBA00001274"/>
    </source>
</evidence>
<dbReference type="RefSeq" id="XP_064854379.1">
    <property type="nucleotide sequence ID" value="XM_064998307.1"/>
</dbReference>
<evidence type="ECO:0000256" key="9">
    <source>
        <dbReference type="ARBA" id="ARBA00022898"/>
    </source>
</evidence>
<dbReference type="Pfam" id="PF00291">
    <property type="entry name" value="PALP"/>
    <property type="match status" value="1"/>
</dbReference>
<dbReference type="InterPro" id="IPR045865">
    <property type="entry name" value="ACT-like_dom_sf"/>
</dbReference>
<dbReference type="GO" id="GO:0009097">
    <property type="term" value="P:isoleucine biosynthetic process"/>
    <property type="evidence" value="ECO:0007669"/>
    <property type="project" value="UniProtKB-UniRule"/>
</dbReference>
<keyword evidence="6 12" id="KW-0028">Amino-acid biosynthesis</keyword>
<dbReference type="Proteomes" id="UP001360560">
    <property type="component" value="Unassembled WGS sequence"/>
</dbReference>
<keyword evidence="9 12" id="KW-0663">Pyridoxal phosphate</keyword>
<dbReference type="SUPFAM" id="SSF53686">
    <property type="entry name" value="Tryptophan synthase beta subunit-like PLP-dependent enzymes"/>
    <property type="match status" value="1"/>
</dbReference>
<dbReference type="Gene3D" id="3.40.1020.10">
    <property type="entry name" value="Biosynthetic Threonine Deaminase, Domain 3"/>
    <property type="match status" value="1"/>
</dbReference>
<dbReference type="PROSITE" id="PS00165">
    <property type="entry name" value="DEHYDRATASE_SER_THR"/>
    <property type="match status" value="1"/>
</dbReference>
<dbReference type="EMBL" id="BTFZ01000011">
    <property type="protein sequence ID" value="GMM37383.1"/>
    <property type="molecule type" value="Genomic_DNA"/>
</dbReference>
<evidence type="ECO:0000313" key="16">
    <source>
        <dbReference type="Proteomes" id="UP001360560"/>
    </source>
</evidence>
<dbReference type="PANTHER" id="PTHR48078">
    <property type="entry name" value="THREONINE DEHYDRATASE, MITOCHONDRIAL-RELATED"/>
    <property type="match status" value="1"/>
</dbReference>
<keyword evidence="10 12" id="KW-0456">Lyase</keyword>
<evidence type="ECO:0000256" key="3">
    <source>
        <dbReference type="ARBA" id="ARBA00004810"/>
    </source>
</evidence>
<keyword evidence="16" id="KW-1185">Reference proteome</keyword>
<dbReference type="GO" id="GO:0030170">
    <property type="term" value="F:pyridoxal phosphate binding"/>
    <property type="evidence" value="ECO:0007669"/>
    <property type="project" value="InterPro"/>
</dbReference>
<dbReference type="InterPro" id="IPR036052">
    <property type="entry name" value="TrpB-like_PALP_sf"/>
</dbReference>
<dbReference type="PROSITE" id="PS51672">
    <property type="entry name" value="ACT_LIKE"/>
    <property type="match status" value="1"/>
</dbReference>
<sequence length="569" mass="62745">MFSNIGRGPQVKKAVSTVNHSAKVFASKRFNSTSPHAPTPKFPQLKESDKFPDGTPDYVKLILTSKVYDFMDETPLTHAVSLSSKLNTNVYLKREDMTPVFSFKLRGASNMIGNLSDEQKKKGIVACSAGNHAQGVAYSANKLGIESTIVMPLATPEIKFKNVRRLGSNVVLYGDDFDAAKSECKRLELQEGYTNIPPFDHPYVIAGQGTIAMELLRQISGSKINAVFCAIGGGGLIAGVAAYLKRIAPHIKVIGVETYDAPAMHGSLKNGEIKTLDKVGSFADGTAVKVVGTETFRVCSKYVDETVLVNTDEISAAIKDVFEDTRAIVEPSGAMTVAGIKKYISAHSEIDHSKNSYISVLSGANMNFDRLRFVAERAVLGEGREVFMLVAIPDVPGSFLKLQNVIHPRSVTEFSYRYSLKISQGGEVKTNNAYIYTSFRVNSRELEVEEVINKLSALGFEAVDISDNEIAKNHGRYLVGGNADLPNERLLSFTFPEKPGALTTFLTHMKNQWNLTLFHYRNHGQDVGKVLVGLDVPPQDEEKLEKFLEDLKYDYQNVTDNYVLQKFLK</sequence>
<evidence type="ECO:0000259" key="14">
    <source>
        <dbReference type="PROSITE" id="PS51672"/>
    </source>
</evidence>
<proteinExistence type="inferred from homology"/>
<dbReference type="InterPro" id="IPR001721">
    <property type="entry name" value="TD_ACT-like"/>
</dbReference>
<evidence type="ECO:0000256" key="5">
    <source>
        <dbReference type="ARBA" id="ARBA00011881"/>
    </source>
</evidence>
<protein>
    <recommendedName>
        <fullName evidence="12">Threonine dehydratase</fullName>
        <ecNumber evidence="12">4.3.1.19</ecNumber>
    </recommendedName>
    <alternativeName>
        <fullName evidence="12">Threonine deaminase</fullName>
    </alternativeName>
</protein>
<keyword evidence="8" id="KW-0677">Repeat</keyword>
<dbReference type="NCBIfam" id="NF006674">
    <property type="entry name" value="PRK09224.1"/>
    <property type="match status" value="1"/>
</dbReference>
<dbReference type="InterPro" id="IPR050147">
    <property type="entry name" value="Ser/Thr_Dehydratase"/>
</dbReference>
<dbReference type="InterPro" id="IPR038110">
    <property type="entry name" value="TD_ACT-like_sf"/>
</dbReference>
<evidence type="ECO:0000256" key="2">
    <source>
        <dbReference type="ARBA" id="ARBA00001933"/>
    </source>
</evidence>
<dbReference type="SUPFAM" id="SSF55021">
    <property type="entry name" value="ACT-like"/>
    <property type="match status" value="1"/>
</dbReference>
<comment type="cofactor">
    <cofactor evidence="2 12">
        <name>pyridoxal 5'-phosphate</name>
        <dbReference type="ChEBI" id="CHEBI:597326"/>
    </cofactor>
</comment>
<dbReference type="GO" id="GO:0003941">
    <property type="term" value="F:L-serine ammonia-lyase activity"/>
    <property type="evidence" value="ECO:0007669"/>
    <property type="project" value="TreeGrafter"/>
</dbReference>
<dbReference type="PANTHER" id="PTHR48078:SF11">
    <property type="entry name" value="THREONINE DEHYDRATASE, MITOCHONDRIAL"/>
    <property type="match status" value="1"/>
</dbReference>
<gene>
    <name evidence="15" type="ORF">DASC09_047080</name>
</gene>
<dbReference type="FunFam" id="3.40.1020.10:FF:000001">
    <property type="entry name" value="L-threonine dehydratase"/>
    <property type="match status" value="1"/>
</dbReference>
<dbReference type="CDD" id="cd01562">
    <property type="entry name" value="Thr-dehyd"/>
    <property type="match status" value="1"/>
</dbReference>
<dbReference type="GO" id="GO:0004794">
    <property type="term" value="F:threonine deaminase activity"/>
    <property type="evidence" value="ECO:0007669"/>
    <property type="project" value="UniProtKB-UniRule"/>
</dbReference>
<name>A0AAV5QR43_9ASCO</name>
<evidence type="ECO:0000256" key="4">
    <source>
        <dbReference type="ARBA" id="ARBA00010869"/>
    </source>
</evidence>
<feature type="region of interest" description="Disordered" evidence="13">
    <location>
        <begin position="29"/>
        <end position="50"/>
    </location>
</feature>
<dbReference type="GO" id="GO:0006565">
    <property type="term" value="P:L-serine catabolic process"/>
    <property type="evidence" value="ECO:0007669"/>
    <property type="project" value="TreeGrafter"/>
</dbReference>
<reference evidence="15 16" key="1">
    <citation type="journal article" date="2023" name="Elife">
        <title>Identification of key yeast species and microbe-microbe interactions impacting larval growth of Drosophila in the wild.</title>
        <authorList>
            <person name="Mure A."/>
            <person name="Sugiura Y."/>
            <person name="Maeda R."/>
            <person name="Honda K."/>
            <person name="Sakurai N."/>
            <person name="Takahashi Y."/>
            <person name="Watada M."/>
            <person name="Katoh T."/>
            <person name="Gotoh A."/>
            <person name="Gotoh Y."/>
            <person name="Taniguchi I."/>
            <person name="Nakamura K."/>
            <person name="Hayashi T."/>
            <person name="Katayama T."/>
            <person name="Uemura T."/>
            <person name="Hattori Y."/>
        </authorList>
    </citation>
    <scope>NUCLEOTIDE SEQUENCE [LARGE SCALE GENOMIC DNA]</scope>
    <source>
        <strain evidence="15 16">SC-9</strain>
    </source>
</reference>
<dbReference type="Pfam" id="PF00585">
    <property type="entry name" value="Thr_dehydrat_C"/>
    <property type="match status" value="2"/>
</dbReference>
<dbReference type="Gene3D" id="3.40.50.1100">
    <property type="match status" value="2"/>
</dbReference>
<dbReference type="NCBIfam" id="TIGR01124">
    <property type="entry name" value="ilvA_2Cterm"/>
    <property type="match status" value="1"/>
</dbReference>
<accession>A0AAV5QR43</accession>
<evidence type="ECO:0000256" key="10">
    <source>
        <dbReference type="ARBA" id="ARBA00023239"/>
    </source>
</evidence>
<dbReference type="CDD" id="cd04906">
    <property type="entry name" value="ACT_ThrD-I_1"/>
    <property type="match status" value="1"/>
</dbReference>
<evidence type="ECO:0000313" key="15">
    <source>
        <dbReference type="EMBL" id="GMM37383.1"/>
    </source>
</evidence>
<keyword evidence="7 12" id="KW-0412">Isoleucine biosynthesis</keyword>
<comment type="similarity">
    <text evidence="4 12">Belongs to the serine/threonine dehydratase family.</text>
</comment>
<comment type="subunit">
    <text evidence="5">Homotetramer.</text>
</comment>
<evidence type="ECO:0000256" key="11">
    <source>
        <dbReference type="ARBA" id="ARBA00023304"/>
    </source>
</evidence>
<dbReference type="GeneID" id="90075358"/>
<feature type="domain" description="ACT-like" evidence="14">
    <location>
        <begin position="489"/>
        <end position="560"/>
    </location>
</feature>
<evidence type="ECO:0000256" key="7">
    <source>
        <dbReference type="ARBA" id="ARBA00022624"/>
    </source>
</evidence>
<evidence type="ECO:0000256" key="6">
    <source>
        <dbReference type="ARBA" id="ARBA00022605"/>
    </source>
</evidence>
<dbReference type="CDD" id="cd04907">
    <property type="entry name" value="ACT_ThrD-I_2"/>
    <property type="match status" value="1"/>
</dbReference>
<keyword evidence="11 12" id="KW-0100">Branched-chain amino acid biosynthesis</keyword>
<dbReference type="AlphaFoldDB" id="A0AAV5QR43"/>
<dbReference type="GO" id="GO:0006567">
    <property type="term" value="P:L-threonine catabolic process"/>
    <property type="evidence" value="ECO:0007669"/>
    <property type="project" value="TreeGrafter"/>
</dbReference>
<comment type="catalytic activity">
    <reaction evidence="1 12">
        <text>L-threonine = 2-oxobutanoate + NH4(+)</text>
        <dbReference type="Rhea" id="RHEA:22108"/>
        <dbReference type="ChEBI" id="CHEBI:16763"/>
        <dbReference type="ChEBI" id="CHEBI:28938"/>
        <dbReference type="ChEBI" id="CHEBI:57926"/>
        <dbReference type="EC" id="4.3.1.19"/>
    </reaction>
</comment>
<evidence type="ECO:0000256" key="12">
    <source>
        <dbReference type="RuleBase" id="RU362012"/>
    </source>
</evidence>
<dbReference type="InterPro" id="IPR005787">
    <property type="entry name" value="Thr_deHydtase_biosynth"/>
</dbReference>
<dbReference type="FunFam" id="3.40.50.1100:FF:000008">
    <property type="entry name" value="L-threonine dehydratase"/>
    <property type="match status" value="1"/>
</dbReference>